<dbReference type="EMBL" id="ML741844">
    <property type="protein sequence ID" value="KAE8322518.1"/>
    <property type="molecule type" value="Genomic_DNA"/>
</dbReference>
<evidence type="ECO:0000313" key="3">
    <source>
        <dbReference type="Proteomes" id="UP000325945"/>
    </source>
</evidence>
<protein>
    <recommendedName>
        <fullName evidence="4">Transmembrane protein</fullName>
    </recommendedName>
</protein>
<gene>
    <name evidence="2" type="ORF">BDV39DRAFT_183777</name>
</gene>
<feature type="transmembrane region" description="Helical" evidence="1">
    <location>
        <begin position="28"/>
        <end position="56"/>
    </location>
</feature>
<keyword evidence="3" id="KW-1185">Reference proteome</keyword>
<name>A0A5N6WPL6_9EURO</name>
<reference evidence="3" key="1">
    <citation type="submission" date="2019-04" db="EMBL/GenBank/DDBJ databases">
        <title>Friends and foes A comparative genomics studyof 23 Aspergillus species from section Flavi.</title>
        <authorList>
            <consortium name="DOE Joint Genome Institute"/>
            <person name="Kjaerbolling I."/>
            <person name="Vesth T."/>
            <person name="Frisvad J.C."/>
            <person name="Nybo J.L."/>
            <person name="Theobald S."/>
            <person name="Kildgaard S."/>
            <person name="Isbrandt T."/>
            <person name="Kuo A."/>
            <person name="Sato A."/>
            <person name="Lyhne E.K."/>
            <person name="Kogle M.E."/>
            <person name="Wiebenga A."/>
            <person name="Kun R.S."/>
            <person name="Lubbers R.J."/>
            <person name="Makela M.R."/>
            <person name="Barry K."/>
            <person name="Chovatia M."/>
            <person name="Clum A."/>
            <person name="Daum C."/>
            <person name="Haridas S."/>
            <person name="He G."/>
            <person name="LaButti K."/>
            <person name="Lipzen A."/>
            <person name="Mondo S."/>
            <person name="Riley R."/>
            <person name="Salamov A."/>
            <person name="Simmons B.A."/>
            <person name="Magnuson J.K."/>
            <person name="Henrissat B."/>
            <person name="Mortensen U.H."/>
            <person name="Larsen T.O."/>
            <person name="Devries R.P."/>
            <person name="Grigoriev I.V."/>
            <person name="Machida M."/>
            <person name="Baker S.E."/>
            <person name="Andersen M.R."/>
        </authorList>
    </citation>
    <scope>NUCLEOTIDE SEQUENCE [LARGE SCALE GENOMIC DNA]</scope>
    <source>
        <strain evidence="3">CBS 130017</strain>
    </source>
</reference>
<keyword evidence="1" id="KW-0812">Transmembrane</keyword>
<keyword evidence="1" id="KW-1133">Transmembrane helix</keyword>
<evidence type="ECO:0000313" key="2">
    <source>
        <dbReference type="EMBL" id="KAE8322518.1"/>
    </source>
</evidence>
<proteinExistence type="predicted"/>
<sequence length="85" mass="9590">MDHGAEPFRVVCRGGEDTRCSAEDLRRWIACVFILVVGIDVITVGYVFVCFLSVSWGEIGLCHVERFPDSGAEELLQWLARLFLN</sequence>
<dbReference type="Proteomes" id="UP000325945">
    <property type="component" value="Unassembled WGS sequence"/>
</dbReference>
<accession>A0A5N6WPL6</accession>
<dbReference type="AlphaFoldDB" id="A0A5N6WPL6"/>
<organism evidence="2 3">
    <name type="scientific">Aspergillus sergii</name>
    <dbReference type="NCBI Taxonomy" id="1034303"/>
    <lineage>
        <taxon>Eukaryota</taxon>
        <taxon>Fungi</taxon>
        <taxon>Dikarya</taxon>
        <taxon>Ascomycota</taxon>
        <taxon>Pezizomycotina</taxon>
        <taxon>Eurotiomycetes</taxon>
        <taxon>Eurotiomycetidae</taxon>
        <taxon>Eurotiales</taxon>
        <taxon>Aspergillaceae</taxon>
        <taxon>Aspergillus</taxon>
        <taxon>Aspergillus subgen. Circumdati</taxon>
    </lineage>
</organism>
<evidence type="ECO:0000256" key="1">
    <source>
        <dbReference type="SAM" id="Phobius"/>
    </source>
</evidence>
<evidence type="ECO:0008006" key="4">
    <source>
        <dbReference type="Google" id="ProtNLM"/>
    </source>
</evidence>
<keyword evidence="1" id="KW-0472">Membrane</keyword>